<dbReference type="SUPFAM" id="SSF53448">
    <property type="entry name" value="Nucleotide-diphospho-sugar transferases"/>
    <property type="match status" value="1"/>
</dbReference>
<feature type="transmembrane region" description="Helical" evidence="4">
    <location>
        <begin position="310"/>
        <end position="337"/>
    </location>
</feature>
<evidence type="ECO:0000313" key="5">
    <source>
        <dbReference type="EMBL" id="NSL55624.1"/>
    </source>
</evidence>
<dbReference type="PANTHER" id="PTHR43630">
    <property type="entry name" value="POLY-BETA-1,6-N-ACETYL-D-GLUCOSAMINE SYNTHASE"/>
    <property type="match status" value="1"/>
</dbReference>
<reference evidence="5 6" key="1">
    <citation type="submission" date="2020-06" db="EMBL/GenBank/DDBJ databases">
        <title>Draft genome of Uliginosibacterium sp. IMCC34675.</title>
        <authorList>
            <person name="Song J."/>
        </authorList>
    </citation>
    <scope>NUCLEOTIDE SEQUENCE [LARGE SCALE GENOMIC DNA]</scope>
    <source>
        <strain evidence="5 6">IMCC34675</strain>
    </source>
</reference>
<keyword evidence="4" id="KW-0472">Membrane</keyword>
<evidence type="ECO:0000256" key="4">
    <source>
        <dbReference type="SAM" id="Phobius"/>
    </source>
</evidence>
<sequence length="427" mass="48902">MFESRGLAEILLTVFPLVLLFELPAYLLCWLGVISYALRRKARPQLDAFRPRVSCVVTCYSEGRDVGKTVETLIEQTYPGVIEILIMVDGAVQNRATYLAAREWQESARRHPSRILKILPKRTRGGRVSSLNAGRHFATGEVVLALDGDTSFDNDMVWHITRPFADPQVAGVSGALRVRNASASLVARLQALEYMLTIQLARTGLTAFNTVNNISGAFGAFRASLLDSLGGWDAGTAEDLDLTLRIKKRFGTRERYRIEHQPLAMGHTDAPTEWKVFFKQRLRWDGDLFYLYVRKHWHSLRPGLLGWRNFIMLMWTGVYFQLVMPFIIVGATLWLVWSLPWPVLLAVLGLTYVFYTLLTGALFLSYLLLLSERRRQDWPYLAFVPLFPFFTFASRVWNAFATLAELVTRQHLDSSMAPWWVLRKTRY</sequence>
<evidence type="ECO:0000256" key="1">
    <source>
        <dbReference type="ARBA" id="ARBA00006739"/>
    </source>
</evidence>
<evidence type="ECO:0000256" key="3">
    <source>
        <dbReference type="ARBA" id="ARBA00022679"/>
    </source>
</evidence>
<organism evidence="5 6">
    <name type="scientific">Uliginosibacterium aquaticum</name>
    <dbReference type="NCBI Taxonomy" id="2731212"/>
    <lineage>
        <taxon>Bacteria</taxon>
        <taxon>Pseudomonadati</taxon>
        <taxon>Pseudomonadota</taxon>
        <taxon>Betaproteobacteria</taxon>
        <taxon>Rhodocyclales</taxon>
        <taxon>Zoogloeaceae</taxon>
        <taxon>Uliginosibacterium</taxon>
    </lineage>
</organism>
<keyword evidence="6" id="KW-1185">Reference proteome</keyword>
<keyword evidence="3" id="KW-0808">Transferase</keyword>
<keyword evidence="2" id="KW-0328">Glycosyltransferase</keyword>
<dbReference type="RefSeq" id="WP_170022045.1">
    <property type="nucleotide sequence ID" value="NZ_JABCSC020000003.1"/>
</dbReference>
<feature type="transmembrane region" description="Helical" evidence="4">
    <location>
        <begin position="12"/>
        <end position="38"/>
    </location>
</feature>
<keyword evidence="4" id="KW-1133">Transmembrane helix</keyword>
<keyword evidence="4" id="KW-0812">Transmembrane</keyword>
<dbReference type="Proteomes" id="UP000778523">
    <property type="component" value="Unassembled WGS sequence"/>
</dbReference>
<dbReference type="Gene3D" id="3.90.550.10">
    <property type="entry name" value="Spore Coat Polysaccharide Biosynthesis Protein SpsA, Chain A"/>
    <property type="match status" value="1"/>
</dbReference>
<feature type="transmembrane region" description="Helical" evidence="4">
    <location>
        <begin position="380"/>
        <end position="400"/>
    </location>
</feature>
<protein>
    <submittedName>
        <fullName evidence="5">Glycosyltransferase family 2 protein</fullName>
    </submittedName>
</protein>
<dbReference type="EMBL" id="JABCSC020000003">
    <property type="protein sequence ID" value="NSL55624.1"/>
    <property type="molecule type" value="Genomic_DNA"/>
</dbReference>
<dbReference type="PANTHER" id="PTHR43630:SF1">
    <property type="entry name" value="POLY-BETA-1,6-N-ACETYL-D-GLUCOSAMINE SYNTHASE"/>
    <property type="match status" value="1"/>
</dbReference>
<feature type="transmembrane region" description="Helical" evidence="4">
    <location>
        <begin position="343"/>
        <end position="368"/>
    </location>
</feature>
<name>A0ABX2IFT8_9RHOO</name>
<evidence type="ECO:0000313" key="6">
    <source>
        <dbReference type="Proteomes" id="UP000778523"/>
    </source>
</evidence>
<accession>A0ABX2IFT8</accession>
<comment type="caution">
    <text evidence="5">The sequence shown here is derived from an EMBL/GenBank/DDBJ whole genome shotgun (WGS) entry which is preliminary data.</text>
</comment>
<proteinExistence type="inferred from homology"/>
<evidence type="ECO:0000256" key="2">
    <source>
        <dbReference type="ARBA" id="ARBA00022676"/>
    </source>
</evidence>
<comment type="similarity">
    <text evidence="1">Belongs to the glycosyltransferase 2 family.</text>
</comment>
<dbReference type="CDD" id="cd06423">
    <property type="entry name" value="CESA_like"/>
    <property type="match status" value="1"/>
</dbReference>
<dbReference type="InterPro" id="IPR029044">
    <property type="entry name" value="Nucleotide-diphossugar_trans"/>
</dbReference>
<gene>
    <name evidence="5" type="ORF">HJ583_011360</name>
</gene>
<dbReference type="Pfam" id="PF13641">
    <property type="entry name" value="Glyco_tranf_2_3"/>
    <property type="match status" value="1"/>
</dbReference>